<dbReference type="HOGENOM" id="CLU_2310463_0_0_1"/>
<dbReference type="AlphaFoldDB" id="A0A0D9YPL1"/>
<dbReference type="SUPFAM" id="SSF52058">
    <property type="entry name" value="L domain-like"/>
    <property type="match status" value="1"/>
</dbReference>
<keyword evidence="9" id="KW-0325">Glycoprotein</keyword>
<protein>
    <submittedName>
        <fullName evidence="10">Uncharacterized protein</fullName>
    </submittedName>
</protein>
<comment type="subcellular location">
    <subcellularLocation>
        <location evidence="1">Membrane</location>
        <topology evidence="1">Single-pass membrane protein</topology>
    </subcellularLocation>
</comment>
<dbReference type="EnsemblPlants" id="OGLUM02G09620.1">
    <property type="protein sequence ID" value="OGLUM02G09620.1"/>
    <property type="gene ID" value="OGLUM02G09620"/>
</dbReference>
<keyword evidence="3" id="KW-0812">Transmembrane</keyword>
<dbReference type="GO" id="GO:0016020">
    <property type="term" value="C:membrane"/>
    <property type="evidence" value="ECO:0007669"/>
    <property type="project" value="UniProtKB-SubCell"/>
</dbReference>
<accession>A0A0D9YPL1</accession>
<name>A0A0D9YPL1_9ORYZ</name>
<evidence type="ECO:0000256" key="1">
    <source>
        <dbReference type="ARBA" id="ARBA00004167"/>
    </source>
</evidence>
<keyword evidence="4" id="KW-0732">Signal</keyword>
<evidence type="ECO:0000256" key="6">
    <source>
        <dbReference type="ARBA" id="ARBA00022989"/>
    </source>
</evidence>
<evidence type="ECO:0000256" key="8">
    <source>
        <dbReference type="ARBA" id="ARBA00023170"/>
    </source>
</evidence>
<proteinExistence type="predicted"/>
<dbReference type="PANTHER" id="PTHR27000:SF749">
    <property type="entry name" value="OS02G0228300 PROTEIN"/>
    <property type="match status" value="1"/>
</dbReference>
<dbReference type="PANTHER" id="PTHR27000">
    <property type="entry name" value="LEUCINE-RICH REPEAT RECEPTOR-LIKE PROTEIN KINASE FAMILY PROTEIN-RELATED"/>
    <property type="match status" value="1"/>
</dbReference>
<sequence length="100" mass="11174">MIYNNNFTDNLPSEISFNISRIEIGNNMFSSALPSAAIALKNFKQQDSGDIPATLGLMDLNILDLSINKLTDHIPQEFNDLHLNFLNLSSNQLTSEIHKP</sequence>
<evidence type="ECO:0000256" key="7">
    <source>
        <dbReference type="ARBA" id="ARBA00023136"/>
    </source>
</evidence>
<reference evidence="10" key="2">
    <citation type="submission" date="2018-05" db="EMBL/GenBank/DDBJ databases">
        <title>OgluRS3 (Oryza glumaepatula Reference Sequence Version 3).</title>
        <authorList>
            <person name="Zhang J."/>
            <person name="Kudrna D."/>
            <person name="Lee S."/>
            <person name="Talag J."/>
            <person name="Welchert J."/>
            <person name="Wing R.A."/>
        </authorList>
    </citation>
    <scope>NUCLEOTIDE SEQUENCE [LARGE SCALE GENOMIC DNA]</scope>
</reference>
<reference evidence="10" key="1">
    <citation type="submission" date="2015-04" db="UniProtKB">
        <authorList>
            <consortium name="EnsemblPlants"/>
        </authorList>
    </citation>
    <scope>IDENTIFICATION</scope>
</reference>
<evidence type="ECO:0000256" key="9">
    <source>
        <dbReference type="ARBA" id="ARBA00023180"/>
    </source>
</evidence>
<keyword evidence="11" id="KW-1185">Reference proteome</keyword>
<keyword evidence="7" id="KW-0472">Membrane</keyword>
<evidence type="ECO:0000256" key="2">
    <source>
        <dbReference type="ARBA" id="ARBA00022614"/>
    </source>
</evidence>
<dbReference type="InterPro" id="IPR032675">
    <property type="entry name" value="LRR_dom_sf"/>
</dbReference>
<evidence type="ECO:0000313" key="10">
    <source>
        <dbReference type="EnsemblPlants" id="OGLUM02G09620.1"/>
    </source>
</evidence>
<keyword evidence="6" id="KW-1133">Transmembrane helix</keyword>
<dbReference type="Proteomes" id="UP000026961">
    <property type="component" value="Chromosome 2"/>
</dbReference>
<dbReference type="Gramene" id="OGLUM02G09620.1">
    <property type="protein sequence ID" value="OGLUM02G09620.1"/>
    <property type="gene ID" value="OGLUM02G09620"/>
</dbReference>
<keyword evidence="8" id="KW-0675">Receptor</keyword>
<keyword evidence="2" id="KW-0433">Leucine-rich repeat</keyword>
<evidence type="ECO:0000256" key="3">
    <source>
        <dbReference type="ARBA" id="ARBA00022692"/>
    </source>
</evidence>
<evidence type="ECO:0000256" key="4">
    <source>
        <dbReference type="ARBA" id="ARBA00022729"/>
    </source>
</evidence>
<dbReference type="InterPro" id="IPR001611">
    <property type="entry name" value="Leu-rich_rpt"/>
</dbReference>
<keyword evidence="5" id="KW-0677">Repeat</keyword>
<evidence type="ECO:0000256" key="5">
    <source>
        <dbReference type="ARBA" id="ARBA00022737"/>
    </source>
</evidence>
<dbReference type="Pfam" id="PF00560">
    <property type="entry name" value="LRR_1"/>
    <property type="match status" value="2"/>
</dbReference>
<organism evidence="10">
    <name type="scientific">Oryza glumipatula</name>
    <dbReference type="NCBI Taxonomy" id="40148"/>
    <lineage>
        <taxon>Eukaryota</taxon>
        <taxon>Viridiplantae</taxon>
        <taxon>Streptophyta</taxon>
        <taxon>Embryophyta</taxon>
        <taxon>Tracheophyta</taxon>
        <taxon>Spermatophyta</taxon>
        <taxon>Magnoliopsida</taxon>
        <taxon>Liliopsida</taxon>
        <taxon>Poales</taxon>
        <taxon>Poaceae</taxon>
        <taxon>BOP clade</taxon>
        <taxon>Oryzoideae</taxon>
        <taxon>Oryzeae</taxon>
        <taxon>Oryzinae</taxon>
        <taxon>Oryza</taxon>
    </lineage>
</organism>
<dbReference type="Gene3D" id="3.80.10.10">
    <property type="entry name" value="Ribonuclease Inhibitor"/>
    <property type="match status" value="1"/>
</dbReference>
<evidence type="ECO:0000313" key="11">
    <source>
        <dbReference type="Proteomes" id="UP000026961"/>
    </source>
</evidence>
<dbReference type="STRING" id="40148.A0A0D9YPL1"/>